<accession>A0A137PAD2</accession>
<evidence type="ECO:0000256" key="6">
    <source>
        <dbReference type="ARBA" id="ARBA00023136"/>
    </source>
</evidence>
<feature type="signal peptide" evidence="9">
    <location>
        <begin position="1"/>
        <end position="28"/>
    </location>
</feature>
<proteinExistence type="inferred from homology"/>
<keyword evidence="3 8" id="KW-0812">Transmembrane</keyword>
<dbReference type="GO" id="GO:0005829">
    <property type="term" value="C:cytosol"/>
    <property type="evidence" value="ECO:0007669"/>
    <property type="project" value="GOC"/>
</dbReference>
<keyword evidence="4 9" id="KW-0732">Signal</keyword>
<feature type="chain" id="PRO_5007294663" evidence="9">
    <location>
        <begin position="29"/>
        <end position="514"/>
    </location>
</feature>
<dbReference type="PANTHER" id="PTHR21229:SF1">
    <property type="entry name" value="GH17801P"/>
    <property type="match status" value="1"/>
</dbReference>
<evidence type="ECO:0000313" key="13">
    <source>
        <dbReference type="Proteomes" id="UP000070444"/>
    </source>
</evidence>
<feature type="transmembrane region" description="Helical" evidence="8">
    <location>
        <begin position="369"/>
        <end position="392"/>
    </location>
</feature>
<comment type="similarity">
    <text evidence="2">Belongs to the LU7TM family.</text>
</comment>
<feature type="transmembrane region" description="Helical" evidence="8">
    <location>
        <begin position="412"/>
        <end position="428"/>
    </location>
</feature>
<protein>
    <submittedName>
        <fullName evidence="12">Uncharacterized protein</fullName>
    </submittedName>
</protein>
<dbReference type="InterPro" id="IPR053937">
    <property type="entry name" value="GOST_TM"/>
</dbReference>
<evidence type="ECO:0000256" key="7">
    <source>
        <dbReference type="SAM" id="MobiDB-lite"/>
    </source>
</evidence>
<evidence type="ECO:0000256" key="5">
    <source>
        <dbReference type="ARBA" id="ARBA00022989"/>
    </source>
</evidence>
<evidence type="ECO:0000259" key="10">
    <source>
        <dbReference type="Pfam" id="PF06814"/>
    </source>
</evidence>
<dbReference type="InterPro" id="IPR053938">
    <property type="entry name" value="PTM1-like_N"/>
</dbReference>
<evidence type="ECO:0000259" key="11">
    <source>
        <dbReference type="Pfam" id="PF21902"/>
    </source>
</evidence>
<evidence type="ECO:0000313" key="12">
    <source>
        <dbReference type="EMBL" id="KXN71969.1"/>
    </source>
</evidence>
<dbReference type="OrthoDB" id="19932at2759"/>
<keyword evidence="5 8" id="KW-1133">Transmembrane helix</keyword>
<name>A0A137PAD2_CONC2</name>
<feature type="compositionally biased region" description="Basic and acidic residues" evidence="7">
    <location>
        <begin position="505"/>
        <end position="514"/>
    </location>
</feature>
<reference evidence="12 13" key="1">
    <citation type="journal article" date="2015" name="Genome Biol. Evol.">
        <title>Phylogenomic analyses indicate that early fungi evolved digesting cell walls of algal ancestors of land plants.</title>
        <authorList>
            <person name="Chang Y."/>
            <person name="Wang S."/>
            <person name="Sekimoto S."/>
            <person name="Aerts A.L."/>
            <person name="Choi C."/>
            <person name="Clum A."/>
            <person name="LaButti K.M."/>
            <person name="Lindquist E.A."/>
            <person name="Yee Ngan C."/>
            <person name="Ohm R.A."/>
            <person name="Salamov A.A."/>
            <person name="Grigoriev I.V."/>
            <person name="Spatafora J.W."/>
            <person name="Berbee M.L."/>
        </authorList>
    </citation>
    <scope>NUCLEOTIDE SEQUENCE [LARGE SCALE GENOMIC DNA]</scope>
    <source>
        <strain evidence="12 13">NRRL 28638</strain>
    </source>
</reference>
<feature type="transmembrane region" description="Helical" evidence="8">
    <location>
        <begin position="320"/>
        <end position="341"/>
    </location>
</feature>
<feature type="compositionally biased region" description="Acidic residues" evidence="7">
    <location>
        <begin position="487"/>
        <end position="504"/>
    </location>
</feature>
<sequence length="514" mass="58445">MLFFNTGQFSFWLWLSCLSFVFCNFSQASDGEIVCSGMYSKDGFRNPQDSKIKITLTSKNKNANMEVSLAVLNWKDRQNFCYTPADSLFGEQQCICTEKAVEDKQCGKEDFGKFVIKDRADGTSIQTWKVELNSDNNYEDSRTYDVKETGYFCVSSEVYKPIDAQYTGTVEWINPYGLLPASEYPKMTFYAGLCIVYLVVALLWSIAAIRYRQDILPIQYYITGVMFYLIFEMAANWGYLRQYNITGNNPYILLSLVVIMDAAKNSLCFFILLIVCLGYGVLKPSLGSTMRKCQILTFVHFVCGCLYGASSMLVDIDAAGLMILVYVVPLSLSMTIFYVWILQALNRTTSQLEAKQQHEKIKMFKRLKFTLGFSIALLLLFFVANSITISGYTDDEWISNQWKSRWFMVDGWLALLFFTIFLVIAILWRPTQNNQRYGLQQLAQDEVSADALDLESRYNAQPTDRGTAPGATTGEVNPAALQPHVLEDDEGDIFDIGGDDSDEDMIPKDQRNRS</sequence>
<feature type="domain" description="GOST seven transmembrane" evidence="10">
    <location>
        <begin position="185"/>
        <end position="435"/>
    </location>
</feature>
<organism evidence="12 13">
    <name type="scientific">Conidiobolus coronatus (strain ATCC 28846 / CBS 209.66 / NRRL 28638)</name>
    <name type="common">Delacroixia coronata</name>
    <dbReference type="NCBI Taxonomy" id="796925"/>
    <lineage>
        <taxon>Eukaryota</taxon>
        <taxon>Fungi</taxon>
        <taxon>Fungi incertae sedis</taxon>
        <taxon>Zoopagomycota</taxon>
        <taxon>Entomophthoromycotina</taxon>
        <taxon>Entomophthoromycetes</taxon>
        <taxon>Entomophthorales</taxon>
        <taxon>Ancylistaceae</taxon>
        <taxon>Conidiobolus</taxon>
    </lineage>
</organism>
<evidence type="ECO:0000256" key="2">
    <source>
        <dbReference type="ARBA" id="ARBA00007883"/>
    </source>
</evidence>
<evidence type="ECO:0000256" key="3">
    <source>
        <dbReference type="ARBA" id="ARBA00022692"/>
    </source>
</evidence>
<feature type="transmembrane region" description="Helical" evidence="8">
    <location>
        <begin position="294"/>
        <end position="314"/>
    </location>
</feature>
<gene>
    <name evidence="12" type="ORF">CONCODRAFT_56887</name>
</gene>
<dbReference type="AlphaFoldDB" id="A0A137PAD2"/>
<dbReference type="Proteomes" id="UP000070444">
    <property type="component" value="Unassembled WGS sequence"/>
</dbReference>
<dbReference type="EMBL" id="KQ964463">
    <property type="protein sequence ID" value="KXN71969.1"/>
    <property type="molecule type" value="Genomic_DNA"/>
</dbReference>
<evidence type="ECO:0000256" key="9">
    <source>
        <dbReference type="SAM" id="SignalP"/>
    </source>
</evidence>
<evidence type="ECO:0000256" key="4">
    <source>
        <dbReference type="ARBA" id="ARBA00022729"/>
    </source>
</evidence>
<dbReference type="GO" id="GO:0016020">
    <property type="term" value="C:membrane"/>
    <property type="evidence" value="ECO:0007669"/>
    <property type="project" value="UniProtKB-SubCell"/>
</dbReference>
<dbReference type="OMA" id="TWGFYDF"/>
<feature type="transmembrane region" description="Helical" evidence="8">
    <location>
        <begin position="220"/>
        <end position="239"/>
    </location>
</feature>
<dbReference type="Pfam" id="PF06814">
    <property type="entry name" value="GOST_TM"/>
    <property type="match status" value="1"/>
</dbReference>
<dbReference type="GO" id="GO:0042147">
    <property type="term" value="P:retrograde transport, endosome to Golgi"/>
    <property type="evidence" value="ECO:0007669"/>
    <property type="project" value="TreeGrafter"/>
</dbReference>
<dbReference type="PANTHER" id="PTHR21229">
    <property type="entry name" value="LUNG SEVEN TRANSMEMBRANE RECEPTOR"/>
    <property type="match status" value="1"/>
</dbReference>
<feature type="domain" description="PTM1-like N-terminal" evidence="11">
    <location>
        <begin position="34"/>
        <end position="174"/>
    </location>
</feature>
<dbReference type="Pfam" id="PF21902">
    <property type="entry name" value="PTM1-like_N"/>
    <property type="match status" value="1"/>
</dbReference>
<evidence type="ECO:0000256" key="1">
    <source>
        <dbReference type="ARBA" id="ARBA00004141"/>
    </source>
</evidence>
<feature type="region of interest" description="Disordered" evidence="7">
    <location>
        <begin position="459"/>
        <end position="514"/>
    </location>
</feature>
<evidence type="ECO:0000256" key="8">
    <source>
        <dbReference type="SAM" id="Phobius"/>
    </source>
</evidence>
<dbReference type="STRING" id="796925.A0A137PAD2"/>
<feature type="transmembrane region" description="Helical" evidence="8">
    <location>
        <begin position="189"/>
        <end position="208"/>
    </location>
</feature>
<keyword evidence="13" id="KW-1185">Reference proteome</keyword>
<comment type="subcellular location">
    <subcellularLocation>
        <location evidence="1">Membrane</location>
        <topology evidence="1">Multi-pass membrane protein</topology>
    </subcellularLocation>
</comment>
<dbReference type="InterPro" id="IPR009637">
    <property type="entry name" value="GPR107/GPR108-like"/>
</dbReference>
<keyword evidence="6 8" id="KW-0472">Membrane</keyword>
<feature type="transmembrane region" description="Helical" evidence="8">
    <location>
        <begin position="251"/>
        <end position="282"/>
    </location>
</feature>
<dbReference type="GO" id="GO:0005794">
    <property type="term" value="C:Golgi apparatus"/>
    <property type="evidence" value="ECO:0007669"/>
    <property type="project" value="TreeGrafter"/>
</dbReference>